<evidence type="ECO:0000313" key="1">
    <source>
        <dbReference type="EMBL" id="KAJ9085800.1"/>
    </source>
</evidence>
<evidence type="ECO:0000313" key="2">
    <source>
        <dbReference type="Proteomes" id="UP001165960"/>
    </source>
</evidence>
<protein>
    <submittedName>
        <fullName evidence="1">Uncharacterized protein</fullName>
    </submittedName>
</protein>
<keyword evidence="2" id="KW-1185">Reference proteome</keyword>
<organism evidence="1 2">
    <name type="scientific">Entomophthora muscae</name>
    <dbReference type="NCBI Taxonomy" id="34485"/>
    <lineage>
        <taxon>Eukaryota</taxon>
        <taxon>Fungi</taxon>
        <taxon>Fungi incertae sedis</taxon>
        <taxon>Zoopagomycota</taxon>
        <taxon>Entomophthoromycotina</taxon>
        <taxon>Entomophthoromycetes</taxon>
        <taxon>Entomophthorales</taxon>
        <taxon>Entomophthoraceae</taxon>
        <taxon>Entomophthora</taxon>
    </lineage>
</organism>
<sequence>MGVSECDGVDLFFNDEAVLLVAVDVCGGYVDDALELLALVGQLENVNGSHGVDVECIPEGEVELDGCGAVDDGLDCVAKGGFGKVFTDAEAGGGKVTLQGRYLVGEFGVDLAQGVEYGVGKGVLQANLGRLALGGADQAVHVLNGVVVVAEYTLQDRHADESRCSGKHDGLTGHLDCV</sequence>
<proteinExistence type="predicted"/>
<name>A0ACC2UGB9_9FUNG</name>
<comment type="caution">
    <text evidence="1">The sequence shown here is derived from an EMBL/GenBank/DDBJ whole genome shotgun (WGS) entry which is preliminary data.</text>
</comment>
<accession>A0ACC2UGB9</accession>
<dbReference type="Proteomes" id="UP001165960">
    <property type="component" value="Unassembled WGS sequence"/>
</dbReference>
<dbReference type="EMBL" id="QTSX02000744">
    <property type="protein sequence ID" value="KAJ9085800.1"/>
    <property type="molecule type" value="Genomic_DNA"/>
</dbReference>
<reference evidence="1" key="1">
    <citation type="submission" date="2022-04" db="EMBL/GenBank/DDBJ databases">
        <title>Genome of the entomopathogenic fungus Entomophthora muscae.</title>
        <authorList>
            <person name="Elya C."/>
            <person name="Lovett B.R."/>
            <person name="Lee E."/>
            <person name="Macias A.M."/>
            <person name="Hajek A.E."/>
            <person name="De Bivort B.L."/>
            <person name="Kasson M.T."/>
            <person name="De Fine Licht H.H."/>
            <person name="Stajich J.E."/>
        </authorList>
    </citation>
    <scope>NUCLEOTIDE SEQUENCE</scope>
    <source>
        <strain evidence="1">Berkeley</strain>
    </source>
</reference>
<gene>
    <name evidence="1" type="ORF">DSO57_1010352</name>
</gene>